<name>A0ABR1EMR6_NECAM</name>
<comment type="caution">
    <text evidence="2">The sequence shown here is derived from an EMBL/GenBank/DDBJ whole genome shotgun (WGS) entry which is preliminary data.</text>
</comment>
<organism evidence="2 3">
    <name type="scientific">Necator americanus</name>
    <name type="common">Human hookworm</name>
    <dbReference type="NCBI Taxonomy" id="51031"/>
    <lineage>
        <taxon>Eukaryota</taxon>
        <taxon>Metazoa</taxon>
        <taxon>Ecdysozoa</taxon>
        <taxon>Nematoda</taxon>
        <taxon>Chromadorea</taxon>
        <taxon>Rhabditida</taxon>
        <taxon>Rhabditina</taxon>
        <taxon>Rhabditomorpha</taxon>
        <taxon>Strongyloidea</taxon>
        <taxon>Ancylostomatidae</taxon>
        <taxon>Bunostominae</taxon>
        <taxon>Necator</taxon>
    </lineage>
</organism>
<proteinExistence type="predicted"/>
<protein>
    <recommendedName>
        <fullName evidence="1">Reverse transcriptase domain-containing protein</fullName>
    </recommendedName>
</protein>
<evidence type="ECO:0000313" key="2">
    <source>
        <dbReference type="EMBL" id="KAK6763900.1"/>
    </source>
</evidence>
<sequence>MQLALLDFEAAFAPSSHRSRLLNALLADGVPETFVRLLDIMNQRTTASVRTPAGYITPFEVVTGVRQGAMAEYFLFNFIIDTHVTVSSTGLEYADDVVISAESSTKLQNVINLVSKLAAAYGLRLRPEKYKQMKVEVALLVKAIIENDLLKTTRDMAQKLGVDHSRVVRHLERIGNVEQSVPHELSESQGNRGFENCPTRVIHF</sequence>
<dbReference type="PANTHER" id="PTHR47027">
    <property type="entry name" value="REVERSE TRANSCRIPTASE DOMAIN-CONTAINING PROTEIN"/>
    <property type="match status" value="1"/>
</dbReference>
<dbReference type="InterPro" id="IPR000477">
    <property type="entry name" value="RT_dom"/>
</dbReference>
<dbReference type="Pfam" id="PF00078">
    <property type="entry name" value="RVT_1"/>
    <property type="match status" value="1"/>
</dbReference>
<feature type="domain" description="Reverse transcriptase" evidence="1">
    <location>
        <begin position="55"/>
        <end position="137"/>
    </location>
</feature>
<gene>
    <name evidence="2" type="primary">Necator_chrX.g24457</name>
    <name evidence="2" type="ORF">RB195_024292</name>
</gene>
<dbReference type="Proteomes" id="UP001303046">
    <property type="component" value="Unassembled WGS sequence"/>
</dbReference>
<reference evidence="2 3" key="1">
    <citation type="submission" date="2023-08" db="EMBL/GenBank/DDBJ databases">
        <title>A Necator americanus chromosomal reference genome.</title>
        <authorList>
            <person name="Ilik V."/>
            <person name="Petrzelkova K.J."/>
            <person name="Pardy F."/>
            <person name="Fuh T."/>
            <person name="Niatou-Singa F.S."/>
            <person name="Gouil Q."/>
            <person name="Baker L."/>
            <person name="Ritchie M.E."/>
            <person name="Jex A.R."/>
            <person name="Gazzola D."/>
            <person name="Li H."/>
            <person name="Toshio Fujiwara R."/>
            <person name="Zhan B."/>
            <person name="Aroian R.V."/>
            <person name="Pafco B."/>
            <person name="Schwarz E.M."/>
        </authorList>
    </citation>
    <scope>NUCLEOTIDE SEQUENCE [LARGE SCALE GENOMIC DNA]</scope>
    <source>
        <strain evidence="2 3">Aroian</strain>
        <tissue evidence="2">Whole animal</tissue>
    </source>
</reference>
<dbReference type="PANTHER" id="PTHR47027:SF20">
    <property type="entry name" value="REVERSE TRANSCRIPTASE-LIKE PROTEIN WITH RNA-DIRECTED DNA POLYMERASE DOMAIN"/>
    <property type="match status" value="1"/>
</dbReference>
<dbReference type="EMBL" id="JAVFWL010000006">
    <property type="protein sequence ID" value="KAK6763900.1"/>
    <property type="molecule type" value="Genomic_DNA"/>
</dbReference>
<evidence type="ECO:0000313" key="3">
    <source>
        <dbReference type="Proteomes" id="UP001303046"/>
    </source>
</evidence>
<keyword evidence="3" id="KW-1185">Reference proteome</keyword>
<accession>A0ABR1EMR6</accession>
<evidence type="ECO:0000259" key="1">
    <source>
        <dbReference type="Pfam" id="PF00078"/>
    </source>
</evidence>